<proteinExistence type="predicted"/>
<dbReference type="Proteomes" id="UP000634136">
    <property type="component" value="Unassembled WGS sequence"/>
</dbReference>
<accession>A0A834XBB2</accession>
<dbReference type="GO" id="GO:0003964">
    <property type="term" value="F:RNA-directed DNA polymerase activity"/>
    <property type="evidence" value="ECO:0007669"/>
    <property type="project" value="UniProtKB-KW"/>
</dbReference>
<dbReference type="AlphaFoldDB" id="A0A834XBB2"/>
<organism evidence="1 2">
    <name type="scientific">Senna tora</name>
    <dbReference type="NCBI Taxonomy" id="362788"/>
    <lineage>
        <taxon>Eukaryota</taxon>
        <taxon>Viridiplantae</taxon>
        <taxon>Streptophyta</taxon>
        <taxon>Embryophyta</taxon>
        <taxon>Tracheophyta</taxon>
        <taxon>Spermatophyta</taxon>
        <taxon>Magnoliopsida</taxon>
        <taxon>eudicotyledons</taxon>
        <taxon>Gunneridae</taxon>
        <taxon>Pentapetalae</taxon>
        <taxon>rosids</taxon>
        <taxon>fabids</taxon>
        <taxon>Fabales</taxon>
        <taxon>Fabaceae</taxon>
        <taxon>Caesalpinioideae</taxon>
        <taxon>Cassia clade</taxon>
        <taxon>Senna</taxon>
    </lineage>
</organism>
<keyword evidence="1" id="KW-0695">RNA-directed DNA polymerase</keyword>
<name>A0A834XBB2_9FABA</name>
<protein>
    <submittedName>
        <fullName evidence="1">Reverse transcriptase</fullName>
    </submittedName>
</protein>
<reference evidence="1" key="1">
    <citation type="submission" date="2020-09" db="EMBL/GenBank/DDBJ databases">
        <title>Genome-Enabled Discovery of Anthraquinone Biosynthesis in Senna tora.</title>
        <authorList>
            <person name="Kang S.-H."/>
            <person name="Pandey R.P."/>
            <person name="Lee C.-M."/>
            <person name="Sim J.-S."/>
            <person name="Jeong J.-T."/>
            <person name="Choi B.-S."/>
            <person name="Jung M."/>
            <person name="Ginzburg D."/>
            <person name="Zhao K."/>
            <person name="Won S.Y."/>
            <person name="Oh T.-J."/>
            <person name="Yu Y."/>
            <person name="Kim N.-H."/>
            <person name="Lee O.R."/>
            <person name="Lee T.-H."/>
            <person name="Bashyal P."/>
            <person name="Kim T.-S."/>
            <person name="Lee W.-H."/>
            <person name="Kawkins C."/>
            <person name="Kim C.-K."/>
            <person name="Kim J.S."/>
            <person name="Ahn B.O."/>
            <person name="Rhee S.Y."/>
            <person name="Sohng J.K."/>
        </authorList>
    </citation>
    <scope>NUCLEOTIDE SEQUENCE</scope>
    <source>
        <tissue evidence="1">Leaf</tissue>
    </source>
</reference>
<evidence type="ECO:0000313" key="2">
    <source>
        <dbReference type="Proteomes" id="UP000634136"/>
    </source>
</evidence>
<dbReference type="EMBL" id="JAAIUW010000002">
    <property type="protein sequence ID" value="KAF7841824.1"/>
    <property type="molecule type" value="Genomic_DNA"/>
</dbReference>
<keyword evidence="2" id="KW-1185">Reference proteome</keyword>
<gene>
    <name evidence="1" type="ORF">G2W53_004122</name>
</gene>
<sequence>MDAVCSNFFWGFRGGKSAMHLLNKRKIFAPRDRGGLGLRYAELVNVALVTKQRLHTSSVSNHVLLQHAQRQSKGVYRTLTRQELHIKNCLFLLKRKKKHAELLQQLCDLECIMPQYVFSGPGPYSLSL</sequence>
<evidence type="ECO:0000313" key="1">
    <source>
        <dbReference type="EMBL" id="KAF7841824.1"/>
    </source>
</evidence>
<keyword evidence="1" id="KW-0808">Transferase</keyword>
<dbReference type="OrthoDB" id="1305699at2759"/>
<keyword evidence="1" id="KW-0548">Nucleotidyltransferase</keyword>
<comment type="caution">
    <text evidence="1">The sequence shown here is derived from an EMBL/GenBank/DDBJ whole genome shotgun (WGS) entry which is preliminary data.</text>
</comment>